<dbReference type="Proteomes" id="UP000042394">
    <property type="component" value="Unassembled WGS sequence"/>
</dbReference>
<dbReference type="AlphaFoldDB" id="A0A655E1J7"/>
<reference evidence="3 4" key="1">
    <citation type="submission" date="2015-03" db="EMBL/GenBank/DDBJ databases">
        <authorList>
            <consortium name="Pathogen Informatics"/>
        </authorList>
    </citation>
    <scope>NUCLEOTIDE SEQUENCE [LARGE SCALE GENOMIC DNA]</scope>
    <source>
        <strain evidence="1 3">3476</strain>
        <strain evidence="2 4">D4891</strain>
    </source>
</reference>
<evidence type="ECO:0000313" key="3">
    <source>
        <dbReference type="Proteomes" id="UP000039541"/>
    </source>
</evidence>
<proteinExistence type="predicted"/>
<evidence type="ECO:0000313" key="1">
    <source>
        <dbReference type="EMBL" id="CNU45778.1"/>
    </source>
</evidence>
<name>A0A655E1J7_SALET</name>
<protein>
    <submittedName>
        <fullName evidence="2">Uncharacterized protein</fullName>
    </submittedName>
</protein>
<organism evidence="2 4">
    <name type="scientific">Salmonella enterica subsp. enterica serovar Bovismorbificans</name>
    <dbReference type="NCBI Taxonomy" id="58097"/>
    <lineage>
        <taxon>Bacteria</taxon>
        <taxon>Pseudomonadati</taxon>
        <taxon>Pseudomonadota</taxon>
        <taxon>Gammaproteobacteria</taxon>
        <taxon>Enterobacterales</taxon>
        <taxon>Enterobacteriaceae</taxon>
        <taxon>Salmonella</taxon>
    </lineage>
</organism>
<evidence type="ECO:0000313" key="2">
    <source>
        <dbReference type="EMBL" id="CNU96329.1"/>
    </source>
</evidence>
<dbReference type="Proteomes" id="UP000039541">
    <property type="component" value="Unassembled WGS sequence"/>
</dbReference>
<sequence length="54" mass="6351">MVSSHRSSEISRQAHSGRPDIQLPLSATMHWPEHLRARARYVWGLILYLYLYLS</sequence>
<accession>A0A655E1J7</accession>
<gene>
    <name evidence="1" type="ORF">ERS008202_02785</name>
    <name evidence="2" type="ORF">ERS008207_03915</name>
</gene>
<dbReference type="EMBL" id="CQPD01000049">
    <property type="protein sequence ID" value="CNU96329.1"/>
    <property type="molecule type" value="Genomic_DNA"/>
</dbReference>
<dbReference type="EMBL" id="CQPC01000038">
    <property type="protein sequence ID" value="CNU45778.1"/>
    <property type="molecule type" value="Genomic_DNA"/>
</dbReference>
<evidence type="ECO:0000313" key="4">
    <source>
        <dbReference type="Proteomes" id="UP000042394"/>
    </source>
</evidence>